<gene>
    <name evidence="9" type="primary">fhaB</name>
    <name evidence="8" type="ORF">I6G29_05470</name>
    <name evidence="9" type="ORF">NCTC11997_01149</name>
</gene>
<protein>
    <submittedName>
        <fullName evidence="9">Filamentous hemagglutinin</fullName>
    </submittedName>
    <submittedName>
        <fullName evidence="8">Hemagglutinin repeat-containing protein</fullName>
    </submittedName>
</protein>
<organism evidence="9 10">
    <name type="scientific">Oligella ureolytica</name>
    <dbReference type="NCBI Taxonomy" id="90244"/>
    <lineage>
        <taxon>Bacteria</taxon>
        <taxon>Pseudomonadati</taxon>
        <taxon>Pseudomonadota</taxon>
        <taxon>Betaproteobacteria</taxon>
        <taxon>Burkholderiales</taxon>
        <taxon>Alcaligenaceae</taxon>
        <taxon>Oligella</taxon>
    </lineage>
</organism>
<reference evidence="8 11" key="2">
    <citation type="submission" date="2020-12" db="EMBL/GenBank/DDBJ databases">
        <title>FDA dAtabase for Regulatory Grade micrObial Sequences (FDA-ARGOS): Supporting development and validation of Infectious Disease Dx tests.</title>
        <authorList>
            <person name="Sproer C."/>
            <person name="Gronow S."/>
            <person name="Severitt S."/>
            <person name="Schroder I."/>
            <person name="Tallon L."/>
            <person name="Sadzewicz L."/>
            <person name="Zhao X."/>
            <person name="Boylan J."/>
            <person name="Ott S."/>
            <person name="Bowen H."/>
            <person name="Vavikolanu K."/>
            <person name="Mehta A."/>
            <person name="Aluvathingal J."/>
            <person name="Nadendla S."/>
            <person name="Lowell S."/>
            <person name="Myers T."/>
            <person name="Yan Y."/>
            <person name="Sichtig H."/>
        </authorList>
    </citation>
    <scope>NUCLEOTIDE SEQUENCE [LARGE SCALE GENOMIC DNA]</scope>
    <source>
        <strain evidence="8 11">FDAARGOS_872</strain>
    </source>
</reference>
<evidence type="ECO:0000259" key="7">
    <source>
        <dbReference type="SMART" id="SM00912"/>
    </source>
</evidence>
<dbReference type="EMBL" id="CP065725">
    <property type="protein sequence ID" value="QPT40993.1"/>
    <property type="molecule type" value="Genomic_DNA"/>
</dbReference>
<evidence type="ECO:0000313" key="8">
    <source>
        <dbReference type="EMBL" id="QPT40993.1"/>
    </source>
</evidence>
<evidence type="ECO:0000313" key="11">
    <source>
        <dbReference type="Proteomes" id="UP000594903"/>
    </source>
</evidence>
<dbReference type="SUPFAM" id="SSF51126">
    <property type="entry name" value="Pectin lyase-like"/>
    <property type="match status" value="1"/>
</dbReference>
<dbReference type="Gene3D" id="2.160.20.10">
    <property type="entry name" value="Single-stranded right-handed beta-helix, Pectin lyase-like"/>
    <property type="match status" value="1"/>
</dbReference>
<feature type="region of interest" description="Disordered" evidence="6">
    <location>
        <begin position="2680"/>
        <end position="2709"/>
    </location>
</feature>
<dbReference type="Pfam" id="PF13332">
    <property type="entry name" value="Fil_haemagg_2"/>
    <property type="match status" value="2"/>
</dbReference>
<evidence type="ECO:0000256" key="3">
    <source>
        <dbReference type="ARBA" id="ARBA00022913"/>
    </source>
</evidence>
<dbReference type="InterPro" id="IPR008619">
    <property type="entry name" value="Filamentous_hemagglutn_rpt"/>
</dbReference>
<comment type="subcellular location">
    <subcellularLocation>
        <location evidence="1">Target cell</location>
        <location evidence="1">Target cell cytoplasm</location>
    </subcellularLocation>
</comment>
<feature type="compositionally biased region" description="Basic and acidic residues" evidence="6">
    <location>
        <begin position="2696"/>
        <end position="2709"/>
    </location>
</feature>
<dbReference type="RefSeq" id="WP_115148546.1">
    <property type="nucleotide sequence ID" value="NZ_CP065725.1"/>
</dbReference>
<evidence type="ECO:0000256" key="5">
    <source>
        <dbReference type="ARBA" id="ARBA00024043"/>
    </source>
</evidence>
<keyword evidence="3" id="KW-1266">Target cell cytoplasm</keyword>
<dbReference type="Pfam" id="PF13018">
    <property type="entry name" value="ESPR"/>
    <property type="match status" value="1"/>
</dbReference>
<accession>A0A378XE90</accession>
<name>A0A378XE90_9BURK</name>
<dbReference type="InterPro" id="IPR025157">
    <property type="entry name" value="Hemagglutinin_rpt"/>
</dbReference>
<proteinExistence type="inferred from homology"/>
<evidence type="ECO:0000256" key="4">
    <source>
        <dbReference type="ARBA" id="ARBA00023026"/>
    </source>
</evidence>
<dbReference type="InterPro" id="IPR011050">
    <property type="entry name" value="Pectin_lyase_fold/virulence"/>
</dbReference>
<evidence type="ECO:0000256" key="1">
    <source>
        <dbReference type="ARBA" id="ARBA00004219"/>
    </source>
</evidence>
<dbReference type="STRING" id="1122619.GCA_000373745_00837"/>
<dbReference type="GO" id="GO:0090729">
    <property type="term" value="F:toxin activity"/>
    <property type="evidence" value="ECO:0007669"/>
    <property type="project" value="UniProtKB-KW"/>
</dbReference>
<feature type="domain" description="Filamentous haemagglutinin FhaB/tRNA nuclease CdiA-like TPS" evidence="7">
    <location>
        <begin position="89"/>
        <end position="209"/>
    </location>
</feature>
<dbReference type="InterPro" id="IPR012334">
    <property type="entry name" value="Pectin_lyas_fold"/>
</dbReference>
<dbReference type="OrthoDB" id="5666689at2"/>
<keyword evidence="4" id="KW-0843">Virulence</keyword>
<dbReference type="InterPro" id="IPR024973">
    <property type="entry name" value="ESPR"/>
</dbReference>
<evidence type="ECO:0000256" key="6">
    <source>
        <dbReference type="SAM" id="MobiDB-lite"/>
    </source>
</evidence>
<sequence>MNNSFYKIIFNKNRGQLMVVSEIAQGQGKNTATRCAVNVSSSPLYVPLKAMILSLLVATGVLLDNEAEAQIRADKAAPRHQQATVLQTANGLDQVNIQTPTAAGVSVNQFSQFDVQQQGAILNNSRQSAQTQLAGWVQGNPHLARGEANVIVNQVNSRAPSRLHGFTEVAGRRAEVVIANPAGIAVDGGGFINAQGVTLATGQMQLNAQGQLTGVAVNQGTVQVLGGGLNTKDANYTQILSHAATIEGGIWANDLSVSTGEQDIVFDAKDLNQSAKLMNQADTQHRAATAERDAKQSAAIAIDVAQLGGMYANSIVLISNDKGVGVNNSGQLYAGAGRLQLSADGQLSNSGEMVASAANTAEPVAKVQITSTSLQNQGTIAAPEVSIKAAQIHNTKGFVTASKTLQIESTELANTEQAQLKAGRLDIQTERLENIQSGIVQTGTQALNINSAALTNSGQLGTAVISDPVSSDIDPENPSSGDAPSPTEPGQQTPSSSTALGKTTTETVVSPALAAGRIQVERNITNDEGQISANGDVHLSLSQALHNQGDIQVKNLQSKGEQLRNAGYINAERLDLEHRHLDNRQGHLYSSNAISLATETLDNRAGQISTRDSLLIDNQGRLDNSQGQLLAAQAITLNTQEMQNTQGQLVTGKSLSVSVEEVLHDQQGQWQALEALRIHAGELQSEQSRFSTDDELHLASQGQLVLTEAQLSAQHSLQLQGDGVQMKDTEAFAEQLQVLSSGELQSQGAQWQAQQVQVEAVDWQNLQGEIVAEKDLIIRSNSLDNQQGRLVSGEVMSVHLDQDLINQQGLLQAGQALDIRARNLHSEEGTLAAQGPAQLAIAEIFDQSGGLTTIGGKLMLSSRRLINRGGHLESAQSLALHVDEAIDNTEGRLQTLGDMEVMTAGQVVNTQGQLMAGEALTLHAERLDTQAGQIASTGALTLTVDDELNANQAQLVSNKSLKLQAASLDASAASFVTEEQMQLNVRDKLLAQDSQWQAGKGIALNADSIDLTSSKMAAAAIQASAHSDVIVSSGLLQADESMLLQAKAVKADHGYLSAGERVQVNASQLFDHQQGTLLSGGDVQLDVGQFLNEQGSLYAASTIQIDATQDIKSVQSDIQSGGELLVRAAGSIHQGGRLLAAEQLTLQAQQLQHEEAQLQGHVVTLQSADGLHLRDSTLLSATQVQLHSGGDSYLDETTVQAEDDVEFRAQARADLKQSQLHSRQGSVLLDAQESHQQDSQLVAKEINLSLSNELKAEDGYWLAEEGLTIQTPTLQMTSMNTQADTLTIQSVGDVLHDQSVTVVDGELRIDAKNLSNHAGQLVSAKRLEVTASGTVDNSAGLMISDGQMVLNQESLINTKGKLHAAENLTIQASQGIDSLDSEIVSAESIQIQAATKVQLGGVLFAEESLDVEGFEQRYDAAHLQAKEISLSAQGDLALTKSTLLAEEAASLVSGANLSLNEVQGQAQGVFTIDVEEQATLEQSDLQSVGGPLSIRAATQQHHQSTLLAEDIKLTAGQTLGAETSQWVAHNNLDLAVGSLDLTQHQSQAEAIQLNSQGRIEQQDSLMQADKTLEIKAQALTNRGSDITAGTDLVIKTSGHVDNHEGLLLADGSLKIQAAELRNEQGRVASQGSTELGIDGLLNNQQGLIATSDELILHVGSLHNQAGQVSTKQAMKVVVGEEFNNQAGLVVSDASFDLNVGHLFNQAGQLQAKTDFHLTAKQAIDNLQGEIVAGGSANLHSQGALVNSGVIAAGDTLAIQAEQITQEGGHLQAEQLALKAKQAIAMSDESTVLATDSAELSAGTNLSLADTQIQTLNKLQLQAGQKIAMQDTDLQSQQGDVSLDAKSIVQANTTLGGKNLALSASDNIQAEDSQWLADSTLQATSDVLNLHRLSSAAEQIKLQANQGLKHHDSVMVAEQSVHLQAAAMTNQGGQIAAGENLQINAGQLLDNQEGALVAQQDLQITASIVTNQQGKLSAQQDLQVTASQSVNNQSGLMVADGALLLSSPIVINKGGQISAANLLAINNNTSFDNQSGLLVSDGDIRLETSSLENSRGQIHAKGNTTIQASQRITNHGGEILAAKTVSLLDSAQQRNQRRLQIEQDANGVIQGNEGTVLIAQELRSQARIETPGHLQLDVTEGFNNLGGLQAGGSLSLITDKHLHNTQTIYSPDALTVQASDIHNDSTGELLGETAVTVVAKTGDIVNRGLINSNGVTTVEAAGTIDNIGSGRIYGDHVAIQSKTLLNREEVQATGERKAAVIAARERLDIGVHSLRNQEEGLLFSGGDLAIGARLDVNKQAQGQASNLINSAATIESLGDMYLNVHSIRNLNPDFELTRVQVSTPERFDFIVHDGQGYETRVDKKDLKERRWSRRAWEFVSKEPGDYANLVPGETPLWSLAQPACYSFSGNDCFTSTQLTNYEKYSPDNPAWAYFGITPGIATEPLAPRAPTEPTVSEPSKSCTFISDSDDRRACSSATQAWRDYRQNLASYQEQYAQYQVAYDTWMQVDGQRWHALDQAITAYNKDYQHQFKHRYTEYWITRTEYEDQVAHSRPGDIIAGGNLTINADTLTNDKSRIVAGKALKVDARHIDNIDAKGLRIIEDEGTSRYAWERWRGGLRRYHQREHGPVTPFLMTEQSTIDLPVSVYQAYSQVSSTGVSPNQLAEQAEVAAKKQLASGQASDMEQAAFESDVSVARQESEHSIGQDVSQLDREAFNGSQTESLVESDVAQQLAQGKDAVAPLDDTTTMDLLMDRERPLGSTNGDKGNATIDVLMQSLAQEEISTLSPTQVDTPTITTPQAPSYLVPTSSLYSVDPTRTRYLVETDPAFANQRQWLSSDYMLQALNQDPARMQKRLGDGYYEQRLLREQILQLTGQRFLDGYDNDEEQFKALMEQGVSFAMTQGLTPGIELTAAQVARLTSDIVWLESQTVTLANGTTQEVLVPRVYVKPRQGDLAQSGALLAGNTVELQVKDGFINSGTVAGREIVSIKADTIDQEFARIQAKRVELVADRDITLAGSTVSAEELASIRAGNQLDIKSTTYHTQADVAGTNGSHFSGERQGIDRLASIHVSGDEAQLLLSAAKDMILTGALVSHSGRDGLTYLGAGDDLQLDTVTVGYRQDSVGSASHYIKEQRWQDVGTEIQAVGDIILDAGNDARLTAARITSDDGLVQLRAQQDIEIGAGTLSSQLDERHLTKSRSLLGSKSKDRHWIQDSEQALGSEVTGREVLLQSGQDLRVIGSDVISDEGTYLQAGRDISLAGAEEYAFSDYHEKTKRSGVFGTGGIGVTIGSQSTEIDHERSDGSLRGTLVGSLAGDTVIEAGRQYSQEASTVSSPEGHVLITGQVLEIAAGKEGYSEHYRRVDKQSGLTVAVNVPVVEALRKVAHAVESIGESSNRRTQAMAAANTAWSAYEGLGQLMDAPVGVGEATNQNVSVSITYGSQKSQTEDNQAGHTVAPSQVLAGKTVTLIAAGAGEDSNILIRGADVVGNVGTHLAADNQLLITSAEAIDQSRSKNSSSGWNAGLAIEFGQGGTSMGVTAGANLGKGHANADSLSHRHSHIGSLGSLTSLSAGGSTTLAGAQVFGEEVHVKTPNLIIQSVQDTATYEGKQQEMGGQITVGYGVSGSANFSRSSINADYASVTEQSGIYAGDGGYQIEVAEHTELIGGLITSTAAAEAAGNNRFSTGTLSASDLANHAEFEGSSIGIGASGGFNSSGSGDGILNQRQSTSDKSGLASMEASGSIGFGQESDSQGSTTYSGINTKNILITDAAKQTLLTGLSAEAMAERVLTATTTENAEALSGALANRFDAAALQKELDTQREVSQAFSQNVQSAKAELNRAADRLKTDYEAGRISQAEYEAKRQQLDNGALLLSTIAAGLSAPTNSTLGIATATLSPSVAKEIGQYFKSSDREGSTEHLIAHGLLAAAVAATGGNNALSAAGAAMSAEAAAPALAHYLYGKEATELNADEKATISSITGLVGVGVGASSGSDSSIAQGAQSAGTAVDNNYLTQTSVQRLKDCLTGQTCRNESEKAALVEESKQLSKFLDEELAALCAAAPTGDACRTGVHNAIQYIAIRDAWEYIHGDVERSSQETFDYLYNQPDSRENFLHYMNTIDNRADFFAASNQYEQQIGSGVQWFGGADFVSRAAVTGLGADGNLSYLSFAMGKTLGNPPIYEWRKAAGDALIVGGFDNFKDLYNNQQDPVAWDIKQLKNEQALLQPIHEKYLSDYEVFRNASKNLTSEYIYGFIPNILNEKQWQTEGIDLLDYESRVSYGCKLLGYSEKQGCKP</sequence>
<dbReference type="Proteomes" id="UP000254603">
    <property type="component" value="Unassembled WGS sequence"/>
</dbReference>
<dbReference type="Pfam" id="PF05860">
    <property type="entry name" value="TPS"/>
    <property type="match status" value="1"/>
</dbReference>
<keyword evidence="2" id="KW-0800">Toxin</keyword>
<dbReference type="NCBIfam" id="TIGR01901">
    <property type="entry name" value="adhes_NPXG"/>
    <property type="match status" value="1"/>
</dbReference>
<evidence type="ECO:0000313" key="9">
    <source>
        <dbReference type="EMBL" id="SUA53405.1"/>
    </source>
</evidence>
<dbReference type="Pfam" id="PF04829">
    <property type="entry name" value="PT-VENN"/>
    <property type="match status" value="1"/>
</dbReference>
<dbReference type="Pfam" id="PF05594">
    <property type="entry name" value="Fil_haemagg"/>
    <property type="match status" value="16"/>
</dbReference>
<feature type="region of interest" description="Disordered" evidence="6">
    <location>
        <begin position="3713"/>
        <end position="3751"/>
    </location>
</feature>
<dbReference type="InterPro" id="IPR006914">
    <property type="entry name" value="VENN_dom"/>
</dbReference>
<dbReference type="InterPro" id="IPR010069">
    <property type="entry name" value="CdiA_FHA1_rpt"/>
</dbReference>
<dbReference type="NCBIfam" id="TIGR01731">
    <property type="entry name" value="fil_hemag_20aa"/>
    <property type="match status" value="31"/>
</dbReference>
<evidence type="ECO:0000256" key="2">
    <source>
        <dbReference type="ARBA" id="ARBA00022656"/>
    </source>
</evidence>
<dbReference type="SMART" id="SM00912">
    <property type="entry name" value="Haemagg_act"/>
    <property type="match status" value="1"/>
</dbReference>
<keyword evidence="11" id="KW-1185">Reference proteome</keyword>
<feature type="compositionally biased region" description="Polar residues" evidence="6">
    <location>
        <begin position="477"/>
        <end position="504"/>
    </location>
</feature>
<evidence type="ECO:0000313" key="10">
    <source>
        <dbReference type="Proteomes" id="UP000254603"/>
    </source>
</evidence>
<feature type="region of interest" description="Disordered" evidence="6">
    <location>
        <begin position="463"/>
        <end position="504"/>
    </location>
</feature>
<dbReference type="Proteomes" id="UP000594903">
    <property type="component" value="Chromosome"/>
</dbReference>
<dbReference type="EMBL" id="UGSB01000001">
    <property type="protein sequence ID" value="SUA53405.1"/>
    <property type="molecule type" value="Genomic_DNA"/>
</dbReference>
<reference evidence="9 10" key="1">
    <citation type="submission" date="2018-06" db="EMBL/GenBank/DDBJ databases">
        <authorList>
            <consortium name="Pathogen Informatics"/>
            <person name="Doyle S."/>
        </authorList>
    </citation>
    <scope>NUCLEOTIDE SEQUENCE [LARGE SCALE GENOMIC DNA]</scope>
    <source>
        <strain evidence="9 10">NCTC11997</strain>
    </source>
</reference>
<dbReference type="InterPro" id="IPR008638">
    <property type="entry name" value="FhaB/CdiA-like_TPS"/>
</dbReference>
<dbReference type="GO" id="GO:0003824">
    <property type="term" value="F:catalytic activity"/>
    <property type="evidence" value="ECO:0007669"/>
    <property type="project" value="UniProtKB-ARBA"/>
</dbReference>
<comment type="similarity">
    <text evidence="5">In the N-terminal section; belongs to the CdiA toxin family.</text>
</comment>